<name>A0A6A6X8N7_9PLEO</name>
<dbReference type="Proteomes" id="UP000799757">
    <property type="component" value="Unassembled WGS sequence"/>
</dbReference>
<evidence type="ECO:0000313" key="2">
    <source>
        <dbReference type="EMBL" id="KAF2792742.1"/>
    </source>
</evidence>
<sequence>MRERSRIQPVRLVQFWFPIGSLSRLLAPDNKPAANNDPDNRDLLMSLRMLYPPDAQDLQTAEDTLSGPRPASFGSQTAQETLSGPRPASFGSSVATGANAVPLGQARGVLSHLESPLRSGRRTSPLPGLSRSRSPRRDNRAPPNPRVNPRHEVKNRPCARRHRCHWDKVRGAGSCQNCSSHCPAWRLKCEGCGWLVCSVCQKLIAPRHNREGKRGRRE</sequence>
<feature type="compositionally biased region" description="Low complexity" evidence="1">
    <location>
        <begin position="122"/>
        <end position="132"/>
    </location>
</feature>
<dbReference type="EMBL" id="MU001956">
    <property type="protein sequence ID" value="KAF2792742.1"/>
    <property type="molecule type" value="Genomic_DNA"/>
</dbReference>
<protein>
    <submittedName>
        <fullName evidence="2">Uncharacterized protein</fullName>
    </submittedName>
</protein>
<organism evidence="2 3">
    <name type="scientific">Melanomma pulvis-pyrius CBS 109.77</name>
    <dbReference type="NCBI Taxonomy" id="1314802"/>
    <lineage>
        <taxon>Eukaryota</taxon>
        <taxon>Fungi</taxon>
        <taxon>Dikarya</taxon>
        <taxon>Ascomycota</taxon>
        <taxon>Pezizomycotina</taxon>
        <taxon>Dothideomycetes</taxon>
        <taxon>Pleosporomycetidae</taxon>
        <taxon>Pleosporales</taxon>
        <taxon>Melanommataceae</taxon>
        <taxon>Melanomma</taxon>
    </lineage>
</organism>
<dbReference type="AlphaFoldDB" id="A0A6A6X8N7"/>
<gene>
    <name evidence="2" type="ORF">K505DRAFT_338395</name>
</gene>
<reference evidence="2" key="1">
    <citation type="journal article" date="2020" name="Stud. Mycol.">
        <title>101 Dothideomycetes genomes: a test case for predicting lifestyles and emergence of pathogens.</title>
        <authorList>
            <person name="Haridas S."/>
            <person name="Albert R."/>
            <person name="Binder M."/>
            <person name="Bloem J."/>
            <person name="Labutti K."/>
            <person name="Salamov A."/>
            <person name="Andreopoulos B."/>
            <person name="Baker S."/>
            <person name="Barry K."/>
            <person name="Bills G."/>
            <person name="Bluhm B."/>
            <person name="Cannon C."/>
            <person name="Castanera R."/>
            <person name="Culley D."/>
            <person name="Daum C."/>
            <person name="Ezra D."/>
            <person name="Gonzalez J."/>
            <person name="Henrissat B."/>
            <person name="Kuo A."/>
            <person name="Liang C."/>
            <person name="Lipzen A."/>
            <person name="Lutzoni F."/>
            <person name="Magnuson J."/>
            <person name="Mondo S."/>
            <person name="Nolan M."/>
            <person name="Ohm R."/>
            <person name="Pangilinan J."/>
            <person name="Park H.-J."/>
            <person name="Ramirez L."/>
            <person name="Alfaro M."/>
            <person name="Sun H."/>
            <person name="Tritt A."/>
            <person name="Yoshinaga Y."/>
            <person name="Zwiers L.-H."/>
            <person name="Turgeon B."/>
            <person name="Goodwin S."/>
            <person name="Spatafora J."/>
            <person name="Crous P."/>
            <person name="Grigoriev I."/>
        </authorList>
    </citation>
    <scope>NUCLEOTIDE SEQUENCE</scope>
    <source>
        <strain evidence="2">CBS 109.77</strain>
    </source>
</reference>
<feature type="region of interest" description="Disordered" evidence="1">
    <location>
        <begin position="60"/>
        <end position="95"/>
    </location>
</feature>
<proteinExistence type="predicted"/>
<accession>A0A6A6X8N7</accession>
<evidence type="ECO:0000313" key="3">
    <source>
        <dbReference type="Proteomes" id="UP000799757"/>
    </source>
</evidence>
<feature type="region of interest" description="Disordered" evidence="1">
    <location>
        <begin position="112"/>
        <end position="154"/>
    </location>
</feature>
<keyword evidence="3" id="KW-1185">Reference proteome</keyword>
<evidence type="ECO:0000256" key="1">
    <source>
        <dbReference type="SAM" id="MobiDB-lite"/>
    </source>
</evidence>
<feature type="compositionally biased region" description="Polar residues" evidence="1">
    <location>
        <begin position="73"/>
        <end position="82"/>
    </location>
</feature>